<evidence type="ECO:0000259" key="2">
    <source>
        <dbReference type="Pfam" id="PF16334"/>
    </source>
</evidence>
<accession>A0ABV5CGY7</accession>
<dbReference type="SUPFAM" id="SSF49785">
    <property type="entry name" value="Galactose-binding domain-like"/>
    <property type="match status" value="1"/>
</dbReference>
<dbReference type="RefSeq" id="WP_375558357.1">
    <property type="nucleotide sequence ID" value="NZ_JBBVGT010000003.1"/>
</dbReference>
<dbReference type="InterPro" id="IPR032515">
    <property type="entry name" value="DUF4964"/>
</dbReference>
<proteinExistence type="predicted"/>
<keyword evidence="6" id="KW-1185">Reference proteome</keyword>
<dbReference type="Pfam" id="PF16334">
    <property type="entry name" value="DUF4964"/>
    <property type="match status" value="1"/>
</dbReference>
<sequence length="820" mass="92600">MKRILAILLCTLFYTAASSQVRKAPAYPLITHDPYFSIWTFTDKLTDEPTRHWTGSEHPMVGVVEVDGKPYRFMGQLEKAYNQLVPTADKGNYTVKYSLVQPADGWVDADFDDADWKVGAAPFGNRNSEVATAWDGRDLWVRRRFDIPDRDLGSLLLKLDHDDNIIVYLNGDIIYRHNGWTEEFKYHEIHDSIKGRLKKKDNVLAMHVVNTAGGTYLDGGIVEEKEQEGGEILIAEQTDLKFEATQTVYTFEAGGIDLKLTFTSPLLLDDLDLVARPVSYITSEVKANDGKDHDVRIWMGVSSTLAVHTPSQEVVAERYTSQGLELLKAGTVEQPILQRSGDGVRIDWGYVYVAVPQSQKSTQYLSNQAPVFGSSEGSGVHFSADQITGRSIMMNTILDYGTVGSKQEEQFVMLAYDDLYSVQYFGENLRPWWNKSGNNAIENEIQAAADSYKQVFSKAEAFDRELRQETTDVGGSKYAELCIMAYRQSVAAHKLLESPQGDLLFMSKENYSNGSINTVDITYPSSPLYLIYNPDLLKGMLNGIFYYSESGRWKKPFPAHDLGTYPLANGQTYGEDMPIEEAGNMIISTAAIAKVEGNAEYAKQHWDVLSAWAEYLVKEGFDPANQLSTDDFAGHLARNANLSIKAIMGIGAYAMMADMLGEKETAARFRKSAEAMVPKWMKLADDGDHYALTFDGQGTWSQKYNLVWDKVLDLNLFPEEVKRKEIAYYLTKQNKYGLPLDSRRDYTKSDWVLWTAVMTDNDRDFKALIEPMYKYAVETPSRVPISDWHDTKNAEKQNFQARSVVGGYFMKLLEKKIRNK</sequence>
<evidence type="ECO:0000256" key="1">
    <source>
        <dbReference type="SAM" id="SignalP"/>
    </source>
</evidence>
<dbReference type="InterPro" id="IPR052743">
    <property type="entry name" value="Glutaminase_GtaA"/>
</dbReference>
<reference evidence="5 6" key="1">
    <citation type="submission" date="2024-04" db="EMBL/GenBank/DDBJ databases">
        <title>Albibacterium profundi sp. nov., isolated from sediment of the Challenger Deep of Mariana Trench.</title>
        <authorList>
            <person name="Wang Y."/>
        </authorList>
    </citation>
    <scope>NUCLEOTIDE SEQUENCE [LARGE SCALE GENOMIC DNA]</scope>
    <source>
        <strain evidence="5 6">RHL897</strain>
    </source>
</reference>
<feature type="signal peptide" evidence="1">
    <location>
        <begin position="1"/>
        <end position="23"/>
    </location>
</feature>
<comment type="caution">
    <text evidence="5">The sequence shown here is derived from an EMBL/GenBank/DDBJ whole genome shotgun (WGS) entry which is preliminary data.</text>
</comment>
<dbReference type="Gene3D" id="1.50.10.10">
    <property type="match status" value="1"/>
</dbReference>
<feature type="domain" description="Glutaminase A N-terminal" evidence="4">
    <location>
        <begin position="245"/>
        <end position="468"/>
    </location>
</feature>
<dbReference type="InterPro" id="IPR008979">
    <property type="entry name" value="Galactose-bd-like_sf"/>
</dbReference>
<feature type="domain" description="Glutaminase A central" evidence="3">
    <location>
        <begin position="475"/>
        <end position="812"/>
    </location>
</feature>
<protein>
    <submittedName>
        <fullName evidence="5">DUF4965 domain-containing protein</fullName>
    </submittedName>
</protein>
<dbReference type="SUPFAM" id="SSF48208">
    <property type="entry name" value="Six-hairpin glycosidases"/>
    <property type="match status" value="1"/>
</dbReference>
<evidence type="ECO:0000259" key="3">
    <source>
        <dbReference type="Pfam" id="PF16335"/>
    </source>
</evidence>
<dbReference type="EMBL" id="JBBVGT010000003">
    <property type="protein sequence ID" value="MFB5946828.1"/>
    <property type="molecule type" value="Genomic_DNA"/>
</dbReference>
<evidence type="ECO:0000313" key="6">
    <source>
        <dbReference type="Proteomes" id="UP001580928"/>
    </source>
</evidence>
<keyword evidence="1" id="KW-0732">Signal</keyword>
<evidence type="ECO:0000259" key="4">
    <source>
        <dbReference type="Pfam" id="PF17168"/>
    </source>
</evidence>
<dbReference type="PANTHER" id="PTHR31987">
    <property type="entry name" value="GLUTAMINASE A-RELATED"/>
    <property type="match status" value="1"/>
</dbReference>
<name>A0ABV5CGY7_9SPHI</name>
<dbReference type="Gene3D" id="2.60.120.260">
    <property type="entry name" value="Galactose-binding domain-like"/>
    <property type="match status" value="1"/>
</dbReference>
<feature type="chain" id="PRO_5047498634" evidence="1">
    <location>
        <begin position="24"/>
        <end position="820"/>
    </location>
</feature>
<gene>
    <name evidence="5" type="ORF">WKR92_13420</name>
</gene>
<feature type="domain" description="DUF4964" evidence="2">
    <location>
        <begin position="13"/>
        <end position="79"/>
    </location>
</feature>
<dbReference type="InterPro" id="IPR012341">
    <property type="entry name" value="6hp_glycosidase-like_sf"/>
</dbReference>
<dbReference type="InterPro" id="IPR032514">
    <property type="entry name" value="GtaA_central"/>
</dbReference>
<dbReference type="PANTHER" id="PTHR31987:SF1">
    <property type="entry name" value="GLUTAMINASE A"/>
    <property type="match status" value="1"/>
</dbReference>
<dbReference type="Proteomes" id="UP001580928">
    <property type="component" value="Unassembled WGS sequence"/>
</dbReference>
<dbReference type="InterPro" id="IPR033433">
    <property type="entry name" value="GtaA_N"/>
</dbReference>
<dbReference type="InterPro" id="IPR008928">
    <property type="entry name" value="6-hairpin_glycosidase_sf"/>
</dbReference>
<dbReference type="Pfam" id="PF17168">
    <property type="entry name" value="DUF5127"/>
    <property type="match status" value="1"/>
</dbReference>
<dbReference type="Pfam" id="PF16335">
    <property type="entry name" value="GtaA_6_Hairpin"/>
    <property type="match status" value="1"/>
</dbReference>
<organism evidence="5 6">
    <name type="scientific">Albibacterium profundi</name>
    <dbReference type="NCBI Taxonomy" id="3134906"/>
    <lineage>
        <taxon>Bacteria</taxon>
        <taxon>Pseudomonadati</taxon>
        <taxon>Bacteroidota</taxon>
        <taxon>Sphingobacteriia</taxon>
        <taxon>Sphingobacteriales</taxon>
        <taxon>Sphingobacteriaceae</taxon>
        <taxon>Albibacterium</taxon>
    </lineage>
</organism>
<evidence type="ECO:0000313" key="5">
    <source>
        <dbReference type="EMBL" id="MFB5946828.1"/>
    </source>
</evidence>